<dbReference type="EMBL" id="CP037900">
    <property type="protein sequence ID" value="QBP11657.1"/>
    <property type="molecule type" value="Genomic_DNA"/>
</dbReference>
<dbReference type="SUPFAM" id="SSF48371">
    <property type="entry name" value="ARM repeat"/>
    <property type="match status" value="1"/>
</dbReference>
<dbReference type="AlphaFoldDB" id="A0A482IW11"/>
<proteinExistence type="predicted"/>
<dbReference type="InterPro" id="IPR016024">
    <property type="entry name" value="ARM-type_fold"/>
</dbReference>
<dbReference type="InterPro" id="IPR042236">
    <property type="entry name" value="PI3K_accessory_sf"/>
</dbReference>
<evidence type="ECO:0008006" key="3">
    <source>
        <dbReference type="Google" id="ProtNLM"/>
    </source>
</evidence>
<reference evidence="1 2" key="1">
    <citation type="submission" date="2019-03" db="EMBL/GenBank/DDBJ databases">
        <title>Comparative insights into the high quality Complete genome sequence of highly metal resistant Cupriavidus metallidurans strain BS1 isolated from a gold-copper mine.</title>
        <authorList>
            <person name="Mazhar H.S."/>
            <person name="Rensing C."/>
        </authorList>
    </citation>
    <scope>NUCLEOTIDE SEQUENCE [LARGE SCALE GENOMIC DNA]</scope>
    <source>
        <strain evidence="1 2">BS1</strain>
    </source>
</reference>
<organism evidence="1 2">
    <name type="scientific">Cupriavidus metallidurans</name>
    <dbReference type="NCBI Taxonomy" id="119219"/>
    <lineage>
        <taxon>Bacteria</taxon>
        <taxon>Pseudomonadati</taxon>
        <taxon>Pseudomonadota</taxon>
        <taxon>Betaproteobacteria</taxon>
        <taxon>Burkholderiales</taxon>
        <taxon>Burkholderiaceae</taxon>
        <taxon>Cupriavidus</taxon>
    </lineage>
</organism>
<evidence type="ECO:0000313" key="2">
    <source>
        <dbReference type="Proteomes" id="UP000253772"/>
    </source>
</evidence>
<dbReference type="Gene3D" id="1.25.40.70">
    <property type="entry name" value="Phosphatidylinositol 3-kinase, accessory domain (PIK)"/>
    <property type="match status" value="1"/>
</dbReference>
<accession>A0A482IW11</accession>
<gene>
    <name evidence="1" type="ORF">DDF84_008135</name>
</gene>
<sequence>MSHRDDIDSARELFATYAQDFWAVLKEKGHKPANKISDKSRAIIEHWHRRGEIDALLHPLLWHGAEAVRFAAAGALLERTESVEAIAVLRDVSKNPKGFIAVTARIMLEKRGIAVSVDGSIH</sequence>
<name>A0A482IW11_9BURK</name>
<evidence type="ECO:0000313" key="1">
    <source>
        <dbReference type="EMBL" id="QBP11657.1"/>
    </source>
</evidence>
<dbReference type="Proteomes" id="UP000253772">
    <property type="component" value="Chromosome c1"/>
</dbReference>
<protein>
    <recommendedName>
        <fullName evidence="3">DUF2019 domain-containing protein</fullName>
    </recommendedName>
</protein>